<dbReference type="PIRSF" id="PIRSF000429">
    <property type="entry name" value="Ac-CoA_Ac_transf"/>
    <property type="match status" value="1"/>
</dbReference>
<dbReference type="EMBL" id="JBHSPA010000022">
    <property type="protein sequence ID" value="MFC5825643.1"/>
    <property type="molecule type" value="Genomic_DNA"/>
</dbReference>
<evidence type="ECO:0000259" key="6">
    <source>
        <dbReference type="Pfam" id="PF02803"/>
    </source>
</evidence>
<sequence>MSEAYIVGAVRTPVGRRNGGLAAAHPADLGAHVLRELMERTDVDPSAVEDVIFGCVDTIGPQAGDVARTCWLAAGLPEEVPGVTIDRQCGSSQQALHFAAQAVLSGTNDLVVAGGVQNMSMIPIASAMLAGRPLGHETPFGGSKGWAERYGTREVSQFAGAEMIAARWELSREEMERYAYESHRRALHAIDAGYFRREIAPYEGVTTDEGPRRDTTPERMATLRPLTEGGRLTAALASQISDGAAALLIASPRAVQEHGLTPRARVHHLSARGDDPIMMLSAPIPATVHALGMTGMAIEDFDAIEVNEAFAPVVLAWLKETGADPARVNPNGGAIALGHPLGATGAVLAVKLLYELERTGGRYGLQTMCEGGGQANVTVIERLLPSPPSPAEDSGAYGDGADI</sequence>
<comment type="similarity">
    <text evidence="1 4">Belongs to the thiolase-like superfamily. Thiolase family.</text>
</comment>
<evidence type="ECO:0000256" key="3">
    <source>
        <dbReference type="ARBA" id="ARBA00023315"/>
    </source>
</evidence>
<evidence type="ECO:0000259" key="5">
    <source>
        <dbReference type="Pfam" id="PF00108"/>
    </source>
</evidence>
<evidence type="ECO:0000256" key="1">
    <source>
        <dbReference type="ARBA" id="ARBA00010982"/>
    </source>
</evidence>
<protein>
    <submittedName>
        <fullName evidence="7">Acetyl-CoA C-acetyltransferase</fullName>
        <ecNumber evidence="7">2.3.1.9</ecNumber>
    </submittedName>
</protein>
<feature type="domain" description="Thiolase N-terminal" evidence="5">
    <location>
        <begin position="5"/>
        <end position="251"/>
    </location>
</feature>
<dbReference type="PANTHER" id="PTHR43365:SF1">
    <property type="entry name" value="ACETYL-COA C-ACYLTRANSFERASE"/>
    <property type="match status" value="1"/>
</dbReference>
<dbReference type="RefSeq" id="WP_379515150.1">
    <property type="nucleotide sequence ID" value="NZ_JBHSPA010000022.1"/>
</dbReference>
<dbReference type="Gene3D" id="3.40.47.10">
    <property type="match status" value="1"/>
</dbReference>
<proteinExistence type="inferred from homology"/>
<keyword evidence="2 4" id="KW-0808">Transferase</keyword>
<dbReference type="SUPFAM" id="SSF53901">
    <property type="entry name" value="Thiolase-like"/>
    <property type="match status" value="2"/>
</dbReference>
<evidence type="ECO:0000313" key="8">
    <source>
        <dbReference type="Proteomes" id="UP001596058"/>
    </source>
</evidence>
<dbReference type="NCBIfam" id="TIGR01930">
    <property type="entry name" value="AcCoA-C-Actrans"/>
    <property type="match status" value="1"/>
</dbReference>
<dbReference type="CDD" id="cd00751">
    <property type="entry name" value="thiolase"/>
    <property type="match status" value="1"/>
</dbReference>
<dbReference type="Proteomes" id="UP001596058">
    <property type="component" value="Unassembled WGS sequence"/>
</dbReference>
<evidence type="ECO:0000256" key="2">
    <source>
        <dbReference type="ARBA" id="ARBA00022679"/>
    </source>
</evidence>
<dbReference type="EC" id="2.3.1.9" evidence="7"/>
<gene>
    <name evidence="7" type="ORF">ACFPZ3_17415</name>
</gene>
<dbReference type="InterPro" id="IPR016039">
    <property type="entry name" value="Thiolase-like"/>
</dbReference>
<comment type="caution">
    <text evidence="7">The sequence shown here is derived from an EMBL/GenBank/DDBJ whole genome shotgun (WGS) entry which is preliminary data.</text>
</comment>
<dbReference type="Pfam" id="PF02803">
    <property type="entry name" value="Thiolase_C"/>
    <property type="match status" value="1"/>
</dbReference>
<dbReference type="PANTHER" id="PTHR43365">
    <property type="entry name" value="BLR7806 PROTEIN"/>
    <property type="match status" value="1"/>
</dbReference>
<reference evidence="8" key="1">
    <citation type="journal article" date="2019" name="Int. J. Syst. Evol. Microbiol.">
        <title>The Global Catalogue of Microorganisms (GCM) 10K type strain sequencing project: providing services to taxonomists for standard genome sequencing and annotation.</title>
        <authorList>
            <consortium name="The Broad Institute Genomics Platform"/>
            <consortium name="The Broad Institute Genome Sequencing Center for Infectious Disease"/>
            <person name="Wu L."/>
            <person name="Ma J."/>
        </authorList>
    </citation>
    <scope>NUCLEOTIDE SEQUENCE [LARGE SCALE GENOMIC DNA]</scope>
    <source>
        <strain evidence="8">CCUG 53903</strain>
    </source>
</reference>
<accession>A0ABW1CJ47</accession>
<feature type="domain" description="Thiolase C-terminal" evidence="6">
    <location>
        <begin position="261"/>
        <end position="382"/>
    </location>
</feature>
<dbReference type="InterPro" id="IPR020616">
    <property type="entry name" value="Thiolase_N"/>
</dbReference>
<dbReference type="NCBIfam" id="NF005865">
    <property type="entry name" value="PRK07801.1"/>
    <property type="match status" value="1"/>
</dbReference>
<evidence type="ECO:0000313" key="7">
    <source>
        <dbReference type="EMBL" id="MFC5825643.1"/>
    </source>
</evidence>
<organism evidence="7 8">
    <name type="scientific">Nonomuraea insulae</name>
    <dbReference type="NCBI Taxonomy" id="1616787"/>
    <lineage>
        <taxon>Bacteria</taxon>
        <taxon>Bacillati</taxon>
        <taxon>Actinomycetota</taxon>
        <taxon>Actinomycetes</taxon>
        <taxon>Streptosporangiales</taxon>
        <taxon>Streptosporangiaceae</taxon>
        <taxon>Nonomuraea</taxon>
    </lineage>
</organism>
<keyword evidence="3 4" id="KW-0012">Acyltransferase</keyword>
<dbReference type="Pfam" id="PF00108">
    <property type="entry name" value="Thiolase_N"/>
    <property type="match status" value="1"/>
</dbReference>
<name>A0ABW1CJ47_9ACTN</name>
<dbReference type="GO" id="GO:0003985">
    <property type="term" value="F:acetyl-CoA C-acetyltransferase activity"/>
    <property type="evidence" value="ECO:0007669"/>
    <property type="project" value="UniProtKB-EC"/>
</dbReference>
<dbReference type="PROSITE" id="PS00737">
    <property type="entry name" value="THIOLASE_2"/>
    <property type="match status" value="1"/>
</dbReference>
<dbReference type="InterPro" id="IPR020613">
    <property type="entry name" value="Thiolase_CS"/>
</dbReference>
<evidence type="ECO:0000256" key="4">
    <source>
        <dbReference type="RuleBase" id="RU003557"/>
    </source>
</evidence>
<keyword evidence="8" id="KW-1185">Reference proteome</keyword>
<dbReference type="InterPro" id="IPR002155">
    <property type="entry name" value="Thiolase"/>
</dbReference>
<dbReference type="InterPro" id="IPR020617">
    <property type="entry name" value="Thiolase_C"/>
</dbReference>